<accession>A0AAV0WE64</accession>
<dbReference type="PANTHER" id="PTHR22954:SF3">
    <property type="entry name" value="PROTEIN CBG08539"/>
    <property type="match status" value="1"/>
</dbReference>
<name>A0AAV0WE64_9HEMI</name>
<dbReference type="PANTHER" id="PTHR22954">
    <property type="entry name" value="RETROVIRAL PROTEASE-RELATED"/>
    <property type="match status" value="1"/>
</dbReference>
<sequence length="276" mass="30571">MTAVQDLNNWWSQYSVESDALLNVMVELDEIDQFSPEADATVYPLVVEIKSIVNNSEQEASKSSKDSRPVTQISDTALIANPAEDHQSVTQTSNAAMLPNTVSVIETQSSSSVSGSPTSDASFRPQVSMRLPEIPLPKFDGDLRSWPDFRDCFVDLVIRNTDIDSDSTRFYYLLGCLQADAGEVLKGIPVTKDTFQLAWNTLVKSYDKPRKLASSIIEGFLVAPVSTSESLVDLKRFLSVFDEGLAILESLHLPDLGSFLLFTIASKFLPLLYYIR</sequence>
<organism evidence="1 2">
    <name type="scientific">Macrosiphum euphorbiae</name>
    <name type="common">potato aphid</name>
    <dbReference type="NCBI Taxonomy" id="13131"/>
    <lineage>
        <taxon>Eukaryota</taxon>
        <taxon>Metazoa</taxon>
        <taxon>Ecdysozoa</taxon>
        <taxon>Arthropoda</taxon>
        <taxon>Hexapoda</taxon>
        <taxon>Insecta</taxon>
        <taxon>Pterygota</taxon>
        <taxon>Neoptera</taxon>
        <taxon>Paraneoptera</taxon>
        <taxon>Hemiptera</taxon>
        <taxon>Sternorrhyncha</taxon>
        <taxon>Aphidomorpha</taxon>
        <taxon>Aphidoidea</taxon>
        <taxon>Aphididae</taxon>
        <taxon>Macrosiphini</taxon>
        <taxon>Macrosiphum</taxon>
    </lineage>
</organism>
<proteinExistence type="predicted"/>
<protein>
    <submittedName>
        <fullName evidence="1">Uncharacterized protein</fullName>
    </submittedName>
</protein>
<reference evidence="1 2" key="1">
    <citation type="submission" date="2023-01" db="EMBL/GenBank/DDBJ databases">
        <authorList>
            <person name="Whitehead M."/>
        </authorList>
    </citation>
    <scope>NUCLEOTIDE SEQUENCE [LARGE SCALE GENOMIC DNA]</scope>
</reference>
<dbReference type="Proteomes" id="UP001160148">
    <property type="component" value="Unassembled WGS sequence"/>
</dbReference>
<dbReference type="InterPro" id="IPR005312">
    <property type="entry name" value="DUF1759"/>
</dbReference>
<evidence type="ECO:0000313" key="1">
    <source>
        <dbReference type="EMBL" id="CAI6354285.1"/>
    </source>
</evidence>
<evidence type="ECO:0000313" key="2">
    <source>
        <dbReference type="Proteomes" id="UP001160148"/>
    </source>
</evidence>
<dbReference type="EMBL" id="CARXXK010000002">
    <property type="protein sequence ID" value="CAI6354285.1"/>
    <property type="molecule type" value="Genomic_DNA"/>
</dbReference>
<dbReference type="AlphaFoldDB" id="A0AAV0WE64"/>
<gene>
    <name evidence="1" type="ORF">MEUPH1_LOCUS10307</name>
</gene>
<keyword evidence="2" id="KW-1185">Reference proteome</keyword>
<dbReference type="Pfam" id="PF03564">
    <property type="entry name" value="DUF1759"/>
    <property type="match status" value="1"/>
</dbReference>
<comment type="caution">
    <text evidence="1">The sequence shown here is derived from an EMBL/GenBank/DDBJ whole genome shotgun (WGS) entry which is preliminary data.</text>
</comment>